<organism evidence="2 3">
    <name type="scientific">Cloeon dipterum</name>
    <dbReference type="NCBI Taxonomy" id="197152"/>
    <lineage>
        <taxon>Eukaryota</taxon>
        <taxon>Metazoa</taxon>
        <taxon>Ecdysozoa</taxon>
        <taxon>Arthropoda</taxon>
        <taxon>Hexapoda</taxon>
        <taxon>Insecta</taxon>
        <taxon>Pterygota</taxon>
        <taxon>Palaeoptera</taxon>
        <taxon>Ephemeroptera</taxon>
        <taxon>Pisciforma</taxon>
        <taxon>Baetidae</taxon>
        <taxon>Cloeon</taxon>
    </lineage>
</organism>
<feature type="region of interest" description="Disordered" evidence="1">
    <location>
        <begin position="1"/>
        <end position="21"/>
    </location>
</feature>
<sequence length="74" mass="8233">MAHRENSPDFSHPLRDDEDRVQQMALLEVPGNGSRISRQSSVASSLSDLGAPIYSRNRRNLPTQGLGRDNLTPF</sequence>
<keyword evidence="3" id="KW-1185">Reference proteome</keyword>
<dbReference type="AlphaFoldDB" id="A0A8S1E2Q0"/>
<comment type="caution">
    <text evidence="2">The sequence shown here is derived from an EMBL/GenBank/DDBJ whole genome shotgun (WGS) entry which is preliminary data.</text>
</comment>
<name>A0A8S1E2Q0_9INSE</name>
<dbReference type="EMBL" id="CADEPI010000486">
    <property type="protein sequence ID" value="CAB3386490.1"/>
    <property type="molecule type" value="Genomic_DNA"/>
</dbReference>
<protein>
    <submittedName>
        <fullName evidence="2">Uncharacterized protein</fullName>
    </submittedName>
</protein>
<evidence type="ECO:0000313" key="3">
    <source>
        <dbReference type="Proteomes" id="UP000494165"/>
    </source>
</evidence>
<evidence type="ECO:0000256" key="1">
    <source>
        <dbReference type="SAM" id="MobiDB-lite"/>
    </source>
</evidence>
<accession>A0A8S1E2Q0</accession>
<evidence type="ECO:0000313" key="2">
    <source>
        <dbReference type="EMBL" id="CAB3386490.1"/>
    </source>
</evidence>
<reference evidence="2 3" key="1">
    <citation type="submission" date="2020-04" db="EMBL/GenBank/DDBJ databases">
        <authorList>
            <person name="Alioto T."/>
            <person name="Alioto T."/>
            <person name="Gomez Garrido J."/>
        </authorList>
    </citation>
    <scope>NUCLEOTIDE SEQUENCE [LARGE SCALE GENOMIC DNA]</scope>
</reference>
<dbReference type="Proteomes" id="UP000494165">
    <property type="component" value="Unassembled WGS sequence"/>
</dbReference>
<gene>
    <name evidence="2" type="ORF">CLODIP_2_CD01022</name>
</gene>
<proteinExistence type="predicted"/>
<feature type="region of interest" description="Disordered" evidence="1">
    <location>
        <begin position="53"/>
        <end position="74"/>
    </location>
</feature>